<proteinExistence type="predicted"/>
<dbReference type="AlphaFoldDB" id="B0SXW3"/>
<evidence type="ECO:0000259" key="2">
    <source>
        <dbReference type="Pfam" id="PF06114"/>
    </source>
</evidence>
<accession>B0SXW3</accession>
<feature type="compositionally biased region" description="Basic and acidic residues" evidence="1">
    <location>
        <begin position="285"/>
        <end position="296"/>
    </location>
</feature>
<dbReference type="Pfam" id="PF06114">
    <property type="entry name" value="Peptidase_M78"/>
    <property type="match status" value="1"/>
</dbReference>
<gene>
    <name evidence="3" type="ordered locus">Caul_1156</name>
</gene>
<organism evidence="3">
    <name type="scientific">Caulobacter sp. (strain K31)</name>
    <dbReference type="NCBI Taxonomy" id="366602"/>
    <lineage>
        <taxon>Bacteria</taxon>
        <taxon>Pseudomonadati</taxon>
        <taxon>Pseudomonadota</taxon>
        <taxon>Alphaproteobacteria</taxon>
        <taxon>Caulobacterales</taxon>
        <taxon>Caulobacteraceae</taxon>
        <taxon>Caulobacter</taxon>
    </lineage>
</organism>
<dbReference type="OrthoDB" id="9794834at2"/>
<dbReference type="InterPro" id="IPR052345">
    <property type="entry name" value="Rad_response_metalloprotease"/>
</dbReference>
<feature type="domain" description="IrrE N-terminal-like" evidence="2">
    <location>
        <begin position="69"/>
        <end position="174"/>
    </location>
</feature>
<evidence type="ECO:0000313" key="3">
    <source>
        <dbReference type="EMBL" id="ABZ70286.1"/>
    </source>
</evidence>
<dbReference type="Gene3D" id="1.10.10.2910">
    <property type="match status" value="1"/>
</dbReference>
<dbReference type="KEGG" id="cak:Caul_1156"/>
<dbReference type="eggNOG" id="COG2856">
    <property type="taxonomic scope" value="Bacteria"/>
</dbReference>
<dbReference type="PANTHER" id="PTHR43236">
    <property type="entry name" value="ANTITOXIN HIGA1"/>
    <property type="match status" value="1"/>
</dbReference>
<dbReference type="PANTHER" id="PTHR43236:SF1">
    <property type="entry name" value="BLL7220 PROTEIN"/>
    <property type="match status" value="1"/>
</dbReference>
<evidence type="ECO:0000256" key="1">
    <source>
        <dbReference type="SAM" id="MobiDB-lite"/>
    </source>
</evidence>
<protein>
    <recommendedName>
        <fullName evidence="2">IrrE N-terminal-like domain-containing protein</fullName>
    </recommendedName>
</protein>
<dbReference type="EMBL" id="CP000927">
    <property type="protein sequence ID" value="ABZ70286.1"/>
    <property type="molecule type" value="Genomic_DNA"/>
</dbReference>
<dbReference type="HOGENOM" id="CLU_083311_0_0_5"/>
<dbReference type="InterPro" id="IPR010359">
    <property type="entry name" value="IrrE_HExxH"/>
</dbReference>
<dbReference type="STRING" id="366602.Caul_1156"/>
<reference evidence="3" key="1">
    <citation type="submission" date="2008-01" db="EMBL/GenBank/DDBJ databases">
        <title>Complete sequence of chromosome of Caulobacter sp. K31.</title>
        <authorList>
            <consortium name="US DOE Joint Genome Institute"/>
            <person name="Copeland A."/>
            <person name="Lucas S."/>
            <person name="Lapidus A."/>
            <person name="Barry K."/>
            <person name="Glavina del Rio T."/>
            <person name="Dalin E."/>
            <person name="Tice H."/>
            <person name="Pitluck S."/>
            <person name="Bruce D."/>
            <person name="Goodwin L."/>
            <person name="Thompson L.S."/>
            <person name="Brettin T."/>
            <person name="Detter J.C."/>
            <person name="Han C."/>
            <person name="Schmutz J."/>
            <person name="Larimer F."/>
            <person name="Land M."/>
            <person name="Hauser L."/>
            <person name="Kyrpides N."/>
            <person name="Kim E."/>
            <person name="Stephens C."/>
            <person name="Richardson P."/>
        </authorList>
    </citation>
    <scope>NUCLEOTIDE SEQUENCE [LARGE SCALE GENOMIC DNA]</scope>
    <source>
        <strain evidence="3">K31</strain>
    </source>
</reference>
<feature type="region of interest" description="Disordered" evidence="1">
    <location>
        <begin position="278"/>
        <end position="302"/>
    </location>
</feature>
<name>B0SXW3_CAUSK</name>
<sequence length="302" mass="33707">MQVTRLDLDGTGSPTGLVTKILKVETDLAIPVKIEELAYQLDISEIGELTTDGFEGGLITDDIRSVGGILVRKGANRHRRRFTIGHELGHFLLPFHKPVKTGEFLCSREAMRLWTASEQDRYARMEVEANQFAALMLMPPPQLRAFLAGLKAPDLANVLAVHEHFDVSREAAARAYAQYQGEKIAIVVIKDARILRCYRSARFPELSVRNGQSAPRQSGVYIAPGATGAISPIREIGAEHWLETKWSVRSPSLYEQVAHQSAGFAMVLLWAELDEDDDADPEEGMTSKERYKDRLSRSTGRY</sequence>